<sequence length="182" mass="19343">MTGGLPGGTLGDFATIPMSTYAIAMEGGPMFMRIDHVGIACHDLEEKIAFFERTFELTVVAREVNEEQGVKEAMLHIADGQGGGSYIQLLEPLGPDTPVGKFLAKRGEGVHHVAFGVPDVAQALETIGGRGVRLLDEKPRHGSMGSSIAFLHPKDVGGMLTELVQAPERGADTTPNARNVHT</sequence>
<comment type="caution">
    <text evidence="4">The sequence shown here is derived from an EMBL/GenBank/DDBJ whole genome shotgun (WGS) entry which is preliminary data.</text>
</comment>
<dbReference type="Pfam" id="PF13669">
    <property type="entry name" value="Glyoxalase_4"/>
    <property type="match status" value="1"/>
</dbReference>
<name>A0ABP6IHY1_9ACTN</name>
<evidence type="ECO:0000259" key="3">
    <source>
        <dbReference type="PROSITE" id="PS51819"/>
    </source>
</evidence>
<reference evidence="5" key="1">
    <citation type="journal article" date="2019" name="Int. J. Syst. Evol. Microbiol.">
        <title>The Global Catalogue of Microorganisms (GCM) 10K type strain sequencing project: providing services to taxonomists for standard genome sequencing and annotation.</title>
        <authorList>
            <consortium name="The Broad Institute Genomics Platform"/>
            <consortium name="The Broad Institute Genome Sequencing Center for Infectious Disease"/>
            <person name="Wu L."/>
            <person name="Ma J."/>
        </authorList>
    </citation>
    <scope>NUCLEOTIDE SEQUENCE [LARGE SCALE GENOMIC DNA]</scope>
    <source>
        <strain evidence="5">JCM 6242</strain>
    </source>
</reference>
<dbReference type="PANTHER" id="PTHR43048">
    <property type="entry name" value="METHYLMALONYL-COA EPIMERASE"/>
    <property type="match status" value="1"/>
</dbReference>
<evidence type="ECO:0000256" key="1">
    <source>
        <dbReference type="ARBA" id="ARBA00009308"/>
    </source>
</evidence>
<dbReference type="Gene3D" id="3.10.180.10">
    <property type="entry name" value="2,3-Dihydroxybiphenyl 1,2-Dioxygenase, domain 1"/>
    <property type="match status" value="1"/>
</dbReference>
<dbReference type="InterPro" id="IPR037523">
    <property type="entry name" value="VOC_core"/>
</dbReference>
<dbReference type="EMBL" id="BAAAVI010000038">
    <property type="protein sequence ID" value="GAA2885521.1"/>
    <property type="molecule type" value="Genomic_DNA"/>
</dbReference>
<comment type="similarity">
    <text evidence="1">Belongs to the methylmalonyl-CoA epimerase family.</text>
</comment>
<keyword evidence="5" id="KW-1185">Reference proteome</keyword>
<evidence type="ECO:0000256" key="2">
    <source>
        <dbReference type="ARBA" id="ARBA00022723"/>
    </source>
</evidence>
<dbReference type="CDD" id="cd07249">
    <property type="entry name" value="MMCE"/>
    <property type="match status" value="1"/>
</dbReference>
<dbReference type="InterPro" id="IPR017515">
    <property type="entry name" value="MeMalonyl-CoA_epimerase"/>
</dbReference>
<accession>A0ABP6IHY1</accession>
<dbReference type="Proteomes" id="UP001500831">
    <property type="component" value="Unassembled WGS sequence"/>
</dbReference>
<protein>
    <recommendedName>
        <fullName evidence="3">VOC domain-containing protein</fullName>
    </recommendedName>
</protein>
<dbReference type="PROSITE" id="PS51819">
    <property type="entry name" value="VOC"/>
    <property type="match status" value="1"/>
</dbReference>
<proteinExistence type="inferred from homology"/>
<dbReference type="InterPro" id="IPR029068">
    <property type="entry name" value="Glyas_Bleomycin-R_OHBP_Dase"/>
</dbReference>
<dbReference type="PANTHER" id="PTHR43048:SF3">
    <property type="entry name" value="METHYLMALONYL-COA EPIMERASE, MITOCHONDRIAL"/>
    <property type="match status" value="1"/>
</dbReference>
<dbReference type="SUPFAM" id="SSF54593">
    <property type="entry name" value="Glyoxalase/Bleomycin resistance protein/Dihydroxybiphenyl dioxygenase"/>
    <property type="match status" value="1"/>
</dbReference>
<evidence type="ECO:0000313" key="4">
    <source>
        <dbReference type="EMBL" id="GAA2885521.1"/>
    </source>
</evidence>
<gene>
    <name evidence="4" type="ORF">GCM10010517_49170</name>
</gene>
<organism evidence="4 5">
    <name type="scientific">Streptosporangium fragile</name>
    <dbReference type="NCBI Taxonomy" id="46186"/>
    <lineage>
        <taxon>Bacteria</taxon>
        <taxon>Bacillati</taxon>
        <taxon>Actinomycetota</taxon>
        <taxon>Actinomycetes</taxon>
        <taxon>Streptosporangiales</taxon>
        <taxon>Streptosporangiaceae</taxon>
        <taxon>Streptosporangium</taxon>
    </lineage>
</organism>
<dbReference type="InterPro" id="IPR051785">
    <property type="entry name" value="MMCE/EMCE_epimerase"/>
</dbReference>
<evidence type="ECO:0000313" key="5">
    <source>
        <dbReference type="Proteomes" id="UP001500831"/>
    </source>
</evidence>
<dbReference type="NCBIfam" id="TIGR03081">
    <property type="entry name" value="metmalonyl_epim"/>
    <property type="match status" value="1"/>
</dbReference>
<keyword evidence="2" id="KW-0479">Metal-binding</keyword>
<feature type="domain" description="VOC" evidence="3">
    <location>
        <begin position="33"/>
        <end position="166"/>
    </location>
</feature>